<dbReference type="OrthoDB" id="843225at2759"/>
<evidence type="ECO:0000259" key="3">
    <source>
        <dbReference type="Pfam" id="PF00582"/>
    </source>
</evidence>
<keyword evidence="5" id="KW-1185">Reference proteome</keyword>
<dbReference type="CDD" id="cd23659">
    <property type="entry name" value="USP_At3g01520-like"/>
    <property type="match status" value="1"/>
</dbReference>
<feature type="region of interest" description="Disordered" evidence="2">
    <location>
        <begin position="262"/>
        <end position="316"/>
    </location>
</feature>
<feature type="compositionally biased region" description="Polar residues" evidence="2">
    <location>
        <begin position="1"/>
        <end position="10"/>
    </location>
</feature>
<reference evidence="4 5" key="1">
    <citation type="submission" date="2018-11" db="EMBL/GenBank/DDBJ databases">
        <title>Genome sequence of Apiotrichum porosum DSM 27194.</title>
        <authorList>
            <person name="Aliyu H."/>
            <person name="Gorte O."/>
            <person name="Ochsenreither K."/>
        </authorList>
    </citation>
    <scope>NUCLEOTIDE SEQUENCE [LARGE SCALE GENOMIC DNA]</scope>
    <source>
        <strain evidence="4 5">DSM 27194</strain>
    </source>
</reference>
<dbReference type="InterPro" id="IPR014729">
    <property type="entry name" value="Rossmann-like_a/b/a_fold"/>
</dbReference>
<evidence type="ECO:0000313" key="4">
    <source>
        <dbReference type="EMBL" id="RSH79675.1"/>
    </source>
</evidence>
<feature type="domain" description="UspA" evidence="3">
    <location>
        <begin position="110"/>
        <end position="254"/>
    </location>
</feature>
<organism evidence="4 5">
    <name type="scientific">Apiotrichum porosum</name>
    <dbReference type="NCBI Taxonomy" id="105984"/>
    <lineage>
        <taxon>Eukaryota</taxon>
        <taxon>Fungi</taxon>
        <taxon>Dikarya</taxon>
        <taxon>Basidiomycota</taxon>
        <taxon>Agaricomycotina</taxon>
        <taxon>Tremellomycetes</taxon>
        <taxon>Trichosporonales</taxon>
        <taxon>Trichosporonaceae</taxon>
        <taxon>Apiotrichum</taxon>
    </lineage>
</organism>
<evidence type="ECO:0000313" key="5">
    <source>
        <dbReference type="Proteomes" id="UP000279236"/>
    </source>
</evidence>
<dbReference type="EMBL" id="RSCE01000009">
    <property type="protein sequence ID" value="RSH79675.1"/>
    <property type="molecule type" value="Genomic_DNA"/>
</dbReference>
<dbReference type="RefSeq" id="XP_028474784.1">
    <property type="nucleotide sequence ID" value="XM_028624616.1"/>
</dbReference>
<dbReference type="AlphaFoldDB" id="A0A427XLC5"/>
<dbReference type="Gene3D" id="3.40.50.620">
    <property type="entry name" value="HUPs"/>
    <property type="match status" value="1"/>
</dbReference>
<dbReference type="PANTHER" id="PTHR47815:SF1">
    <property type="entry name" value="UNIVERSAL STRESS PROTEIN A FAMILY PROTEIN C25B2.10"/>
    <property type="match status" value="1"/>
</dbReference>
<evidence type="ECO:0000256" key="2">
    <source>
        <dbReference type="SAM" id="MobiDB-lite"/>
    </source>
</evidence>
<feature type="coiled-coil region" evidence="1">
    <location>
        <begin position="145"/>
        <end position="179"/>
    </location>
</feature>
<accession>A0A427XLC5</accession>
<feature type="compositionally biased region" description="Polar residues" evidence="2">
    <location>
        <begin position="307"/>
        <end position="316"/>
    </location>
</feature>
<dbReference type="Pfam" id="PF00582">
    <property type="entry name" value="Usp"/>
    <property type="match status" value="1"/>
</dbReference>
<feature type="region of interest" description="Disordered" evidence="2">
    <location>
        <begin position="1"/>
        <end position="41"/>
    </location>
</feature>
<dbReference type="STRING" id="105984.A0A427XLC5"/>
<dbReference type="SUPFAM" id="SSF52402">
    <property type="entry name" value="Adenine nucleotide alpha hydrolases-like"/>
    <property type="match status" value="1"/>
</dbReference>
<keyword evidence="1" id="KW-0175">Coiled coil</keyword>
<proteinExistence type="predicted"/>
<gene>
    <name evidence="4" type="ORF">EHS24_009327</name>
</gene>
<comment type="caution">
    <text evidence="4">The sequence shown here is derived from an EMBL/GenBank/DDBJ whole genome shotgun (WGS) entry which is preliminary data.</text>
</comment>
<dbReference type="Proteomes" id="UP000279236">
    <property type="component" value="Unassembled WGS sequence"/>
</dbReference>
<feature type="compositionally biased region" description="Basic and acidic residues" evidence="2">
    <location>
        <begin position="290"/>
        <end position="306"/>
    </location>
</feature>
<evidence type="ECO:0000256" key="1">
    <source>
        <dbReference type="SAM" id="Coils"/>
    </source>
</evidence>
<dbReference type="PANTHER" id="PTHR47815">
    <property type="entry name" value="UNIVERSAL STRESS PROTEIN A FAMILY PROTEIN C25B2.10"/>
    <property type="match status" value="1"/>
</dbReference>
<sequence>MSTSPSNNLRPSLKSALANTHSGDVSPDLRSPGLPGSALASPRASYSAATGTTLGVSGVGFPRTHTGSSTVDGKYRRKVGFEAFVPQPDALFTFTSQAKSEGYKRSKNTRVFLVAVSPDESGEDALDWLMSELVEDGDEIVAMRVKDLGDDERQTEEAHEDLREEAQELLQAVLHKNDEEDGRKVSVIVELVVGRVPDMLLKMIALYRPDSLIVGTKGQRSRLQNWGKAFGAPGMGSVSRFAVSHSPVPVVVVRPERKVKKTMARREAAGKRGQYAALVGDDDMTLSRSRSRERSRERRGSTDARRSSTYSVGSDA</sequence>
<dbReference type="GeneID" id="39593870"/>
<name>A0A427XLC5_9TREE</name>
<dbReference type="InterPro" id="IPR006016">
    <property type="entry name" value="UspA"/>
</dbReference>
<protein>
    <recommendedName>
        <fullName evidence="3">UspA domain-containing protein</fullName>
    </recommendedName>
</protein>